<keyword evidence="2" id="KW-0812">Transmembrane</keyword>
<keyword evidence="2" id="KW-0472">Membrane</keyword>
<sequence length="283" mass="31065">MRKFVIFISLILLAMLAGLFYWAWDVTVPVSDVPEVSYEEVTSGERQEAGGEGQATSDEGQEVDEVGVKYLEPTQIAVDETNENSDPDLPSEINLAVPFTPQAPFANWDLPYQEACEEASAYMVYLYFQGEGSGLVDAQTADNEIWNLVNFETDYLGTYLDTTALQTVDFIDAYYGLSATMIEDPTIEQIKAELAAGRPVIVPAAGQKLGNPFFSGVGPLYHMLVLRGYDGDTFITNDPGTRNGEGYVYDVNVIMEAMGDWNNGDPANGAKRVIFVAPSEDDR</sequence>
<dbReference type="EMBL" id="PFSI01000039">
    <property type="protein sequence ID" value="PJC24440.1"/>
    <property type="molecule type" value="Genomic_DNA"/>
</dbReference>
<feature type="domain" description="Peptidase C39-like" evidence="3">
    <location>
        <begin position="96"/>
        <end position="239"/>
    </location>
</feature>
<feature type="region of interest" description="Disordered" evidence="1">
    <location>
        <begin position="39"/>
        <end position="63"/>
    </location>
</feature>
<keyword evidence="2" id="KW-1133">Transmembrane helix</keyword>
<dbReference type="Proteomes" id="UP000230251">
    <property type="component" value="Unassembled WGS sequence"/>
</dbReference>
<accession>A0A2M8ENY3</accession>
<dbReference type="Pfam" id="PF13529">
    <property type="entry name" value="Peptidase_C39_2"/>
    <property type="match status" value="1"/>
</dbReference>
<protein>
    <recommendedName>
        <fullName evidence="3">Peptidase C39-like domain-containing protein</fullName>
    </recommendedName>
</protein>
<comment type="caution">
    <text evidence="4">The sequence shown here is derived from an EMBL/GenBank/DDBJ whole genome shotgun (WGS) entry which is preliminary data.</text>
</comment>
<name>A0A2M8ENY3_9BACT</name>
<dbReference type="Gene3D" id="3.90.70.10">
    <property type="entry name" value="Cysteine proteinases"/>
    <property type="match status" value="1"/>
</dbReference>
<evidence type="ECO:0000313" key="4">
    <source>
        <dbReference type="EMBL" id="PJC24440.1"/>
    </source>
</evidence>
<evidence type="ECO:0000313" key="5">
    <source>
        <dbReference type="Proteomes" id="UP000230251"/>
    </source>
</evidence>
<feature type="transmembrane region" description="Helical" evidence="2">
    <location>
        <begin position="5"/>
        <end position="24"/>
    </location>
</feature>
<dbReference type="AlphaFoldDB" id="A0A2M8ENY3"/>
<gene>
    <name evidence="4" type="ORF">CO057_02775</name>
</gene>
<evidence type="ECO:0000259" key="3">
    <source>
        <dbReference type="Pfam" id="PF13529"/>
    </source>
</evidence>
<evidence type="ECO:0000256" key="1">
    <source>
        <dbReference type="SAM" id="MobiDB-lite"/>
    </source>
</evidence>
<proteinExistence type="predicted"/>
<reference evidence="5" key="1">
    <citation type="submission" date="2017-09" db="EMBL/GenBank/DDBJ databases">
        <title>Depth-based differentiation of microbial function through sediment-hosted aquifers and enrichment of novel symbionts in the deep terrestrial subsurface.</title>
        <authorList>
            <person name="Probst A.J."/>
            <person name="Ladd B."/>
            <person name="Jarett J.K."/>
            <person name="Geller-Mcgrath D.E."/>
            <person name="Sieber C.M.K."/>
            <person name="Emerson J.B."/>
            <person name="Anantharaman K."/>
            <person name="Thomas B.C."/>
            <person name="Malmstrom R."/>
            <person name="Stieglmeier M."/>
            <person name="Klingl A."/>
            <person name="Woyke T."/>
            <person name="Ryan C.M."/>
            <person name="Banfield J.F."/>
        </authorList>
    </citation>
    <scope>NUCLEOTIDE SEQUENCE [LARGE SCALE GENOMIC DNA]</scope>
</reference>
<organism evidence="4 5">
    <name type="scientific">Candidatus Uhrbacteria bacterium CG_4_9_14_0_2_um_filter_41_50</name>
    <dbReference type="NCBI Taxonomy" id="1975031"/>
    <lineage>
        <taxon>Bacteria</taxon>
        <taxon>Candidatus Uhriibacteriota</taxon>
    </lineage>
</organism>
<dbReference type="InterPro" id="IPR039564">
    <property type="entry name" value="Peptidase_C39-like"/>
</dbReference>
<evidence type="ECO:0000256" key="2">
    <source>
        <dbReference type="SAM" id="Phobius"/>
    </source>
</evidence>